<keyword evidence="8 12" id="KW-0798">TonB box</keyword>
<name>A0ABX7T0G4_9SPHN</name>
<comment type="similarity">
    <text evidence="11 12">Belongs to the TonB-dependent receptor family.</text>
</comment>
<keyword evidence="5 11" id="KW-0812">Transmembrane</keyword>
<dbReference type="PANTHER" id="PTHR32552:SF81">
    <property type="entry name" value="TONB-DEPENDENT OUTER MEMBRANE RECEPTOR"/>
    <property type="match status" value="1"/>
</dbReference>
<dbReference type="InterPro" id="IPR039426">
    <property type="entry name" value="TonB-dep_rcpt-like"/>
</dbReference>
<keyword evidence="3 11" id="KW-1134">Transmembrane beta strand</keyword>
<evidence type="ECO:0000256" key="5">
    <source>
        <dbReference type="ARBA" id="ARBA00022692"/>
    </source>
</evidence>
<accession>A0ABX7T0G4</accession>
<keyword evidence="4" id="KW-0410">Iron transport</keyword>
<dbReference type="PANTHER" id="PTHR32552">
    <property type="entry name" value="FERRICHROME IRON RECEPTOR-RELATED"/>
    <property type="match status" value="1"/>
</dbReference>
<evidence type="ECO:0000256" key="13">
    <source>
        <dbReference type="SAM" id="SignalP"/>
    </source>
</evidence>
<feature type="signal peptide" evidence="13">
    <location>
        <begin position="1"/>
        <end position="28"/>
    </location>
</feature>
<evidence type="ECO:0000256" key="4">
    <source>
        <dbReference type="ARBA" id="ARBA00022496"/>
    </source>
</evidence>
<proteinExistence type="inferred from homology"/>
<evidence type="ECO:0000256" key="11">
    <source>
        <dbReference type="PROSITE-ProRule" id="PRU01360"/>
    </source>
</evidence>
<keyword evidence="7" id="KW-0406">Ion transport</keyword>
<evidence type="ECO:0000256" key="9">
    <source>
        <dbReference type="ARBA" id="ARBA00023136"/>
    </source>
</evidence>
<evidence type="ECO:0000256" key="6">
    <source>
        <dbReference type="ARBA" id="ARBA00023004"/>
    </source>
</evidence>
<keyword evidence="9 11" id="KW-0472">Membrane</keyword>
<sequence length="729" mass="79645">MGKYRKSSFITGISLAGVVVGVSSPAYAQNADQTLQAQDQTIVVTGQKRETTVQESDIAVTVLDAETIRETRLRDVRRIDDLVPNVQFNESGQLSSVFVSIRGVESNPFIVNRAAIYIDGMPFRELSNAVLNQIQSIEVLRGPQSTLYGANSEAGLILITTRRPSDAFEGEIRATASTFNGDFGYGFDGFVGGGLTDNLKASLAFKISDEDAYVSNPASATGQFGEVRDVFLQGRVVWEPTPDLSVNATAYILDTNAPGLFEQEYAPIDRELYDATYAGFNNGLSVGRFEFLNDTPKRTEERSYVAGLSATYRLGYGKIDASFSYADENQDSRGLDLDLTALSTGAGADVEKENIWSGEMRFTSPDSETFEYLVGASWYREESAGALGTLLGPGDLDDFQFSPTQFSDGEDFAVFGSATLGLGINGLSATAGLRYDYAQRSTRQSAGVLDLGFTQLLFQDVELDDSFEALLPRFALSYKPSDQLHFYASAARGYIPGGFNLTAAQADVADDVIRFDKESVWSYEIGFKASSPDRRTYFNAAAFYIRSNNWQEVQVLFNDQGQVISSAFIASTASIESSGFELEAGYEPFDGLKLTGSFGYTDATYRDFQITATENLSGNRVKLVPEFDANLALRYETATGFFGRIELNAIGRTSLDERERAVRGAVGLVNLQAGYEGAQFSVRGFIENATNRRIETGLAFENFGFGSDGNFYAPLDAPRIFGVETEVRF</sequence>
<protein>
    <submittedName>
        <fullName evidence="16">TonB-dependent receptor</fullName>
    </submittedName>
</protein>
<evidence type="ECO:0000259" key="15">
    <source>
        <dbReference type="Pfam" id="PF07715"/>
    </source>
</evidence>
<keyword evidence="2 11" id="KW-0813">Transport</keyword>
<keyword evidence="6" id="KW-0408">Iron</keyword>
<dbReference type="EMBL" id="CP071794">
    <property type="protein sequence ID" value="QTD54453.1"/>
    <property type="molecule type" value="Genomic_DNA"/>
</dbReference>
<evidence type="ECO:0000259" key="14">
    <source>
        <dbReference type="Pfam" id="PF00593"/>
    </source>
</evidence>
<evidence type="ECO:0000256" key="12">
    <source>
        <dbReference type="RuleBase" id="RU003357"/>
    </source>
</evidence>
<keyword evidence="13" id="KW-0732">Signal</keyword>
<dbReference type="Proteomes" id="UP000663923">
    <property type="component" value="Chromosome"/>
</dbReference>
<feature type="domain" description="TonB-dependent receptor plug" evidence="15">
    <location>
        <begin position="53"/>
        <end position="155"/>
    </location>
</feature>
<gene>
    <name evidence="16" type="ORF">J4G78_09085</name>
</gene>
<dbReference type="InterPro" id="IPR000531">
    <property type="entry name" value="Beta-barrel_TonB"/>
</dbReference>
<evidence type="ECO:0000256" key="10">
    <source>
        <dbReference type="ARBA" id="ARBA00023237"/>
    </source>
</evidence>
<dbReference type="Pfam" id="PF00593">
    <property type="entry name" value="TonB_dep_Rec_b-barrel"/>
    <property type="match status" value="1"/>
</dbReference>
<dbReference type="InterPro" id="IPR036942">
    <property type="entry name" value="Beta-barrel_TonB_sf"/>
</dbReference>
<dbReference type="InterPro" id="IPR012910">
    <property type="entry name" value="Plug_dom"/>
</dbReference>
<feature type="domain" description="TonB-dependent receptor-like beta-barrel" evidence="14">
    <location>
        <begin position="281"/>
        <end position="688"/>
    </location>
</feature>
<dbReference type="Gene3D" id="2.40.170.20">
    <property type="entry name" value="TonB-dependent receptor, beta-barrel domain"/>
    <property type="match status" value="1"/>
</dbReference>
<keyword evidence="10 11" id="KW-0998">Cell outer membrane</keyword>
<evidence type="ECO:0000256" key="7">
    <source>
        <dbReference type="ARBA" id="ARBA00023065"/>
    </source>
</evidence>
<keyword evidence="16" id="KW-0675">Receptor</keyword>
<evidence type="ECO:0000256" key="8">
    <source>
        <dbReference type="ARBA" id="ARBA00023077"/>
    </source>
</evidence>
<comment type="subcellular location">
    <subcellularLocation>
        <location evidence="1 11">Cell outer membrane</location>
        <topology evidence="1 11">Multi-pass membrane protein</topology>
    </subcellularLocation>
</comment>
<reference evidence="16 17" key="1">
    <citation type="submission" date="2021-03" db="EMBL/GenBank/DDBJ databases">
        <title>Complete genome of Parasphingorhabdus_sp.JHSY0214.</title>
        <authorList>
            <person name="Yoo J.H."/>
            <person name="Bae J.W."/>
        </authorList>
    </citation>
    <scope>NUCLEOTIDE SEQUENCE [LARGE SCALE GENOMIC DNA]</scope>
    <source>
        <strain evidence="16 17">JHSY0214</strain>
    </source>
</reference>
<dbReference type="SUPFAM" id="SSF56935">
    <property type="entry name" value="Porins"/>
    <property type="match status" value="1"/>
</dbReference>
<feature type="chain" id="PRO_5047309971" evidence="13">
    <location>
        <begin position="29"/>
        <end position="729"/>
    </location>
</feature>
<evidence type="ECO:0000256" key="1">
    <source>
        <dbReference type="ARBA" id="ARBA00004571"/>
    </source>
</evidence>
<evidence type="ECO:0000313" key="17">
    <source>
        <dbReference type="Proteomes" id="UP000663923"/>
    </source>
</evidence>
<evidence type="ECO:0000313" key="16">
    <source>
        <dbReference type="EMBL" id="QTD54453.1"/>
    </source>
</evidence>
<dbReference type="RefSeq" id="WP_207986287.1">
    <property type="nucleotide sequence ID" value="NZ_CP071794.1"/>
</dbReference>
<keyword evidence="17" id="KW-1185">Reference proteome</keyword>
<organism evidence="16 17">
    <name type="scientific">Parasphingorhabdus cellanae</name>
    <dbReference type="NCBI Taxonomy" id="2806553"/>
    <lineage>
        <taxon>Bacteria</taxon>
        <taxon>Pseudomonadati</taxon>
        <taxon>Pseudomonadota</taxon>
        <taxon>Alphaproteobacteria</taxon>
        <taxon>Sphingomonadales</taxon>
        <taxon>Sphingomonadaceae</taxon>
        <taxon>Parasphingorhabdus</taxon>
    </lineage>
</organism>
<evidence type="ECO:0000256" key="3">
    <source>
        <dbReference type="ARBA" id="ARBA00022452"/>
    </source>
</evidence>
<dbReference type="Pfam" id="PF07715">
    <property type="entry name" value="Plug"/>
    <property type="match status" value="1"/>
</dbReference>
<dbReference type="PROSITE" id="PS52016">
    <property type="entry name" value="TONB_DEPENDENT_REC_3"/>
    <property type="match status" value="1"/>
</dbReference>
<evidence type="ECO:0000256" key="2">
    <source>
        <dbReference type="ARBA" id="ARBA00022448"/>
    </source>
</evidence>